<accession>A0A5N7MUR7</accession>
<name>A0A5N7MUR7_9HYPH</name>
<dbReference type="RefSeq" id="WP_152717624.1">
    <property type="nucleotide sequence ID" value="NZ_VOSJ01000463.1"/>
</dbReference>
<keyword evidence="2" id="KW-1185">Reference proteome</keyword>
<dbReference type="EMBL" id="VOSK01000434">
    <property type="protein sequence ID" value="MPR30733.1"/>
    <property type="molecule type" value="Genomic_DNA"/>
</dbReference>
<sequence>MFAHEDLWQAIDLLAERSGLSTSGLARKAGLDATSLNPSKRVSSDGRERWPSTETLSRLLAAAETDLLAFATLMNSLPEQMERTIGDREQFDEMEQSREAA</sequence>
<comment type="caution">
    <text evidence="1">The sequence shown here is derived from an EMBL/GenBank/DDBJ whole genome shotgun (WGS) entry which is preliminary data.</text>
</comment>
<proteinExistence type="predicted"/>
<dbReference type="OrthoDB" id="9792157at2"/>
<dbReference type="Proteomes" id="UP000403266">
    <property type="component" value="Unassembled WGS sequence"/>
</dbReference>
<protein>
    <submittedName>
        <fullName evidence="1">Helix-turn-helix transcriptional regulator</fullName>
    </submittedName>
</protein>
<evidence type="ECO:0000313" key="2">
    <source>
        <dbReference type="Proteomes" id="UP000403266"/>
    </source>
</evidence>
<dbReference type="AlphaFoldDB" id="A0A5N7MUR7"/>
<evidence type="ECO:0000313" key="1">
    <source>
        <dbReference type="EMBL" id="MPR30733.1"/>
    </source>
</evidence>
<reference evidence="1 2" key="1">
    <citation type="journal article" date="2019" name="Syst. Appl. Microbiol.">
        <title>Microvirga tunisiensis sp. nov., a root nodule symbiotic bacterium isolated from Lupinus micranthus and L. luteus grown in Northern Tunisia.</title>
        <authorList>
            <person name="Msaddak A."/>
            <person name="Rejili M."/>
            <person name="Duran D."/>
            <person name="Mars M."/>
            <person name="Palacios J.M."/>
            <person name="Ruiz-Argueso T."/>
            <person name="Rey L."/>
            <person name="Imperial J."/>
        </authorList>
    </citation>
    <scope>NUCLEOTIDE SEQUENCE [LARGE SCALE GENOMIC DNA]</scope>
    <source>
        <strain evidence="1 2">Lmie10</strain>
    </source>
</reference>
<gene>
    <name evidence="1" type="ORF">FS320_38635</name>
</gene>
<organism evidence="1 2">
    <name type="scientific">Microvirga tunisiensis</name>
    <dbReference type="NCBI Taxonomy" id="2108360"/>
    <lineage>
        <taxon>Bacteria</taxon>
        <taxon>Pseudomonadati</taxon>
        <taxon>Pseudomonadota</taxon>
        <taxon>Alphaproteobacteria</taxon>
        <taxon>Hyphomicrobiales</taxon>
        <taxon>Methylobacteriaceae</taxon>
        <taxon>Microvirga</taxon>
    </lineage>
</organism>